<sequence>MSSLINNPENKKQNLKKVALHVDNIARTVEFVSDMPEVNEMIVRTIK</sequence>
<protein>
    <submittedName>
        <fullName evidence="1">Uncharacterized protein</fullName>
    </submittedName>
</protein>
<accession>A0ABS8RC70</accession>
<dbReference type="RefSeq" id="WP_182587272.1">
    <property type="nucleotide sequence ID" value="NZ_JACIVG010000087.1"/>
</dbReference>
<gene>
    <name evidence="1" type="ORF">LTY59_05255</name>
</gene>
<keyword evidence="2" id="KW-1185">Reference proteome</keyword>
<comment type="caution">
    <text evidence="1">The sequence shown here is derived from an EMBL/GenBank/DDBJ whole genome shotgun (WGS) entry which is preliminary data.</text>
</comment>
<evidence type="ECO:0000313" key="1">
    <source>
        <dbReference type="EMBL" id="MCD7138623.1"/>
    </source>
</evidence>
<proteinExistence type="predicted"/>
<organism evidence="1 2">
    <name type="scientific">Limosilactobacillus balticus</name>
    <dbReference type="NCBI Taxonomy" id="2759747"/>
    <lineage>
        <taxon>Bacteria</taxon>
        <taxon>Bacillati</taxon>
        <taxon>Bacillota</taxon>
        <taxon>Bacilli</taxon>
        <taxon>Lactobacillales</taxon>
        <taxon>Lactobacillaceae</taxon>
        <taxon>Limosilactobacillus</taxon>
    </lineage>
</organism>
<evidence type="ECO:0000313" key="2">
    <source>
        <dbReference type="Proteomes" id="UP001200032"/>
    </source>
</evidence>
<dbReference type="EMBL" id="JAJPDJ010000059">
    <property type="protein sequence ID" value="MCD7138623.1"/>
    <property type="molecule type" value="Genomic_DNA"/>
</dbReference>
<dbReference type="Proteomes" id="UP001200032">
    <property type="component" value="Unassembled WGS sequence"/>
</dbReference>
<name>A0ABS8RC70_9LACO</name>
<reference evidence="1 2" key="1">
    <citation type="submission" date="2021-12" db="EMBL/GenBank/DDBJ databases">
        <title>A phylogenomic analysis of Limosilactobacillus reuteri reveals ancient and stable evolutionary relationships with rodents and birds and zoonotic transmission to humans.</title>
        <authorList>
            <person name="Li F."/>
            <person name="Li X."/>
            <person name="Cheng C."/>
            <person name="Tollenaar S."/>
            <person name="Zhang J.S."/>
            <person name="Simpson D."/>
            <person name="Tasseva G."/>
            <person name="Perez-Munoz M.E."/>
            <person name="Frese S."/>
            <person name="Gaenzle M.G."/>
            <person name="Walter J."/>
            <person name="Zheng J."/>
        </authorList>
    </citation>
    <scope>NUCLEOTIDE SEQUENCE [LARGE SCALE GENOMIC DNA]</scope>
    <source>
        <strain evidence="1 2">WF-AF5-A</strain>
    </source>
</reference>